<evidence type="ECO:0000256" key="7">
    <source>
        <dbReference type="PROSITE-ProRule" id="PRU00169"/>
    </source>
</evidence>
<reference evidence="12 13" key="1">
    <citation type="submission" date="2022-06" db="EMBL/GenBank/DDBJ databases">
        <title>Actinoplanes abujensis sp. nov., isolated from Nigerian arid soil.</title>
        <authorList>
            <person name="Ding P."/>
        </authorList>
    </citation>
    <scope>NUCLEOTIDE SEQUENCE [LARGE SCALE GENOMIC DNA]</scope>
    <source>
        <strain evidence="13">TRM88002</strain>
    </source>
</reference>
<dbReference type="RefSeq" id="WP_251798154.1">
    <property type="nucleotide sequence ID" value="NZ_JAMQOL010000015.1"/>
</dbReference>
<dbReference type="PROSITE" id="PS50110">
    <property type="entry name" value="RESPONSE_REGULATORY"/>
    <property type="match status" value="2"/>
</dbReference>
<dbReference type="EMBL" id="JAMQOL010000015">
    <property type="protein sequence ID" value="MCM4078314.1"/>
    <property type="molecule type" value="Genomic_DNA"/>
</dbReference>
<dbReference type="Gene3D" id="3.30.450.20">
    <property type="entry name" value="PAS domain"/>
    <property type="match status" value="1"/>
</dbReference>
<comment type="subcellular location">
    <subcellularLocation>
        <location evidence="2">Cell membrane</location>
    </subcellularLocation>
</comment>
<proteinExistence type="predicted"/>
<feature type="domain" description="Response regulatory" evidence="9">
    <location>
        <begin position="3"/>
        <end position="120"/>
    </location>
</feature>
<comment type="catalytic activity">
    <reaction evidence="1">
        <text>ATP + protein L-histidine = ADP + protein N-phospho-L-histidine.</text>
        <dbReference type="EC" id="2.7.13.3"/>
    </reaction>
</comment>
<feature type="modified residue" description="4-aspartylphosphate" evidence="7">
    <location>
        <position position="608"/>
    </location>
</feature>
<dbReference type="InterPro" id="IPR035965">
    <property type="entry name" value="PAS-like_dom_sf"/>
</dbReference>
<dbReference type="PANTHER" id="PTHR43547">
    <property type="entry name" value="TWO-COMPONENT HISTIDINE KINASE"/>
    <property type="match status" value="1"/>
</dbReference>
<dbReference type="PROSITE" id="PS50109">
    <property type="entry name" value="HIS_KIN"/>
    <property type="match status" value="1"/>
</dbReference>
<sequence>MATVLVVDDQAVSRRLTRDLLGYRGHRVIEAPDAEHALHLAHAEHPDLVLTDVLMPGVDGYQLAQKLRSADDTARIPIVFLTANYLPEEAQPFAEACGIDKVILKSADPHELLQSVDDVLRTGHDPTATLDPGRAQAAHLRAVTDKLAETNQTLADTEERFRVIAEQAPIGIAYGDDHGAAHYINARFAAIMGMYPDDLLGREWMTCTTDDLHSELLAVISSDMPQRQLRHRSQIQRPDGTAVWLDVQLQPLQQDSATRGFICIVDDVTAITQAEQARRDAERRHEAEEHARTTERIQSLSNLAGGVAHDFNNILGAVLGYETLLTETISDLAAAGTLDERTTAELLSDLRNIRTGGERATGLTQQLLTFGSRRLMNPTPLDLNAAIRETTELLHTTLGPNIRVITHLDPGLRPVQAEPANMSQVLLNLTLNAHDAMPDGGTLTVTTRNVDTGETGDSPDLPPGKYARLSVSDTGHGMTPDVLQRAVEPFYTTKPRGQGTGLGLATVYGIINQLGGLLHLTSSPQQGTTAVIHLPTTDTPTQTPTQPAPTAGGGAETVLVVDDEDGVRDITARILTKAGYHVLTASSGPQAIDTVEKHHAPIDLVLTDVVMPGMLGTELCTHLLSHRPGTKALLMSGYAGDIITDNGSLNTHLPLLAKPFTEADLLNTVRTTLNTPAI</sequence>
<dbReference type="SMART" id="SM00448">
    <property type="entry name" value="REC"/>
    <property type="match status" value="2"/>
</dbReference>
<dbReference type="InterPro" id="IPR004358">
    <property type="entry name" value="Sig_transdc_His_kin-like_C"/>
</dbReference>
<feature type="domain" description="PAC" evidence="11">
    <location>
        <begin position="229"/>
        <end position="280"/>
    </location>
</feature>
<dbReference type="SUPFAM" id="SSF55785">
    <property type="entry name" value="PYP-like sensor domain (PAS domain)"/>
    <property type="match status" value="1"/>
</dbReference>
<dbReference type="Gene3D" id="3.40.50.2300">
    <property type="match status" value="2"/>
</dbReference>
<dbReference type="Gene3D" id="3.30.565.10">
    <property type="entry name" value="Histidine kinase-like ATPase, C-terminal domain"/>
    <property type="match status" value="1"/>
</dbReference>
<keyword evidence="4 7" id="KW-0597">Phosphoprotein</keyword>
<evidence type="ECO:0000259" key="8">
    <source>
        <dbReference type="PROSITE" id="PS50109"/>
    </source>
</evidence>
<dbReference type="Proteomes" id="UP001523216">
    <property type="component" value="Unassembled WGS sequence"/>
</dbReference>
<dbReference type="SMART" id="SM00387">
    <property type="entry name" value="HATPase_c"/>
    <property type="match status" value="1"/>
</dbReference>
<evidence type="ECO:0000256" key="5">
    <source>
        <dbReference type="ARBA" id="ARBA00022777"/>
    </source>
</evidence>
<dbReference type="PROSITE" id="PS50112">
    <property type="entry name" value="PAS"/>
    <property type="match status" value="1"/>
</dbReference>
<dbReference type="InterPro" id="IPR011006">
    <property type="entry name" value="CheY-like_superfamily"/>
</dbReference>
<dbReference type="SUPFAM" id="SSF47384">
    <property type="entry name" value="Homodimeric domain of signal transducing histidine kinase"/>
    <property type="match status" value="1"/>
</dbReference>
<evidence type="ECO:0000256" key="3">
    <source>
        <dbReference type="ARBA" id="ARBA00012438"/>
    </source>
</evidence>
<dbReference type="SMART" id="SM00091">
    <property type="entry name" value="PAS"/>
    <property type="match status" value="1"/>
</dbReference>
<evidence type="ECO:0000256" key="6">
    <source>
        <dbReference type="ARBA" id="ARBA00023012"/>
    </source>
</evidence>
<evidence type="ECO:0000259" key="9">
    <source>
        <dbReference type="PROSITE" id="PS50110"/>
    </source>
</evidence>
<dbReference type="Pfam" id="PF00072">
    <property type="entry name" value="Response_reg"/>
    <property type="match status" value="2"/>
</dbReference>
<dbReference type="PROSITE" id="PS50113">
    <property type="entry name" value="PAC"/>
    <property type="match status" value="1"/>
</dbReference>
<feature type="modified residue" description="4-aspartylphosphate" evidence="7">
    <location>
        <position position="52"/>
    </location>
</feature>
<evidence type="ECO:0000313" key="13">
    <source>
        <dbReference type="Proteomes" id="UP001523216"/>
    </source>
</evidence>
<dbReference type="NCBIfam" id="TIGR00229">
    <property type="entry name" value="sensory_box"/>
    <property type="match status" value="1"/>
</dbReference>
<evidence type="ECO:0000256" key="1">
    <source>
        <dbReference type="ARBA" id="ARBA00000085"/>
    </source>
</evidence>
<accession>A0ABT0XX28</accession>
<dbReference type="CDD" id="cd00130">
    <property type="entry name" value="PAS"/>
    <property type="match status" value="1"/>
</dbReference>
<dbReference type="SUPFAM" id="SSF52172">
    <property type="entry name" value="CheY-like"/>
    <property type="match status" value="2"/>
</dbReference>
<dbReference type="InterPro" id="IPR001789">
    <property type="entry name" value="Sig_transdc_resp-reg_receiver"/>
</dbReference>
<keyword evidence="13" id="KW-1185">Reference proteome</keyword>
<dbReference type="InterPro" id="IPR036097">
    <property type="entry name" value="HisK_dim/P_sf"/>
</dbReference>
<dbReference type="PRINTS" id="PR00344">
    <property type="entry name" value="BCTRLSENSOR"/>
</dbReference>
<keyword evidence="5" id="KW-0808">Transferase</keyword>
<dbReference type="InterPro" id="IPR000014">
    <property type="entry name" value="PAS"/>
</dbReference>
<dbReference type="SUPFAM" id="SSF55874">
    <property type="entry name" value="ATPase domain of HSP90 chaperone/DNA topoisomerase II/histidine kinase"/>
    <property type="match status" value="1"/>
</dbReference>
<dbReference type="EC" id="2.7.13.3" evidence="3"/>
<evidence type="ECO:0000256" key="2">
    <source>
        <dbReference type="ARBA" id="ARBA00004236"/>
    </source>
</evidence>
<evidence type="ECO:0000259" key="10">
    <source>
        <dbReference type="PROSITE" id="PS50112"/>
    </source>
</evidence>
<dbReference type="InterPro" id="IPR005467">
    <property type="entry name" value="His_kinase_dom"/>
</dbReference>
<name>A0ABT0XX28_9ACTN</name>
<dbReference type="Gene3D" id="1.10.287.130">
    <property type="match status" value="1"/>
</dbReference>
<gene>
    <name evidence="12" type="ORF">LXN57_12135</name>
</gene>
<dbReference type="Pfam" id="PF13426">
    <property type="entry name" value="PAS_9"/>
    <property type="match status" value="1"/>
</dbReference>
<keyword evidence="5" id="KW-0418">Kinase</keyword>
<evidence type="ECO:0000259" key="11">
    <source>
        <dbReference type="PROSITE" id="PS50113"/>
    </source>
</evidence>
<feature type="domain" description="PAS" evidence="10">
    <location>
        <begin position="157"/>
        <end position="215"/>
    </location>
</feature>
<dbReference type="InterPro" id="IPR003594">
    <property type="entry name" value="HATPase_dom"/>
</dbReference>
<dbReference type="Pfam" id="PF02518">
    <property type="entry name" value="HATPase_c"/>
    <property type="match status" value="1"/>
</dbReference>
<organism evidence="12 13">
    <name type="scientific">Paractinoplanes hotanensis</name>
    <dbReference type="NCBI Taxonomy" id="2906497"/>
    <lineage>
        <taxon>Bacteria</taxon>
        <taxon>Bacillati</taxon>
        <taxon>Actinomycetota</taxon>
        <taxon>Actinomycetes</taxon>
        <taxon>Micromonosporales</taxon>
        <taxon>Micromonosporaceae</taxon>
        <taxon>Paractinoplanes</taxon>
    </lineage>
</organism>
<feature type="domain" description="Response regulatory" evidence="9">
    <location>
        <begin position="557"/>
        <end position="673"/>
    </location>
</feature>
<dbReference type="InterPro" id="IPR000700">
    <property type="entry name" value="PAS-assoc_C"/>
</dbReference>
<evidence type="ECO:0000256" key="4">
    <source>
        <dbReference type="ARBA" id="ARBA00022553"/>
    </source>
</evidence>
<protein>
    <recommendedName>
        <fullName evidence="3">histidine kinase</fullName>
        <ecNumber evidence="3">2.7.13.3</ecNumber>
    </recommendedName>
</protein>
<comment type="caution">
    <text evidence="12">The sequence shown here is derived from an EMBL/GenBank/DDBJ whole genome shotgun (WGS) entry which is preliminary data.</text>
</comment>
<keyword evidence="6" id="KW-0902">Two-component regulatory system</keyword>
<dbReference type="InterPro" id="IPR036890">
    <property type="entry name" value="HATPase_C_sf"/>
</dbReference>
<evidence type="ECO:0000313" key="12">
    <source>
        <dbReference type="EMBL" id="MCM4078314.1"/>
    </source>
</evidence>
<dbReference type="PANTHER" id="PTHR43547:SF2">
    <property type="entry name" value="HYBRID SIGNAL TRANSDUCTION HISTIDINE KINASE C"/>
    <property type="match status" value="1"/>
</dbReference>
<feature type="domain" description="Histidine kinase" evidence="8">
    <location>
        <begin position="306"/>
        <end position="538"/>
    </location>
</feature>